<evidence type="ECO:0000256" key="8">
    <source>
        <dbReference type="ARBA" id="ARBA00023306"/>
    </source>
</evidence>
<organism evidence="13 14">
    <name type="scientific">Slackia exigua (strain ATCC 700122 / DSM 15923 / CIP 105133 / JCM 11022 / KCTC 5966 / S-7)</name>
    <dbReference type="NCBI Taxonomy" id="649764"/>
    <lineage>
        <taxon>Bacteria</taxon>
        <taxon>Bacillati</taxon>
        <taxon>Actinomycetota</taxon>
        <taxon>Coriobacteriia</taxon>
        <taxon>Eggerthellales</taxon>
        <taxon>Eggerthellaceae</taxon>
        <taxon>Slackia</taxon>
    </lineage>
</organism>
<feature type="binding site" evidence="9">
    <location>
        <begin position="132"/>
        <end position="138"/>
    </location>
    <ligand>
        <name>ATP</name>
        <dbReference type="ChEBI" id="CHEBI:30616"/>
    </ligand>
</feature>
<dbReference type="HOGENOM" id="CLU_032540_0_0_11"/>
<protein>
    <recommendedName>
        <fullName evidence="9 10">UDP-N-acetylmuramoylalanine--D-glutamate ligase</fullName>
        <ecNumber evidence="9 10">6.3.2.9</ecNumber>
    </recommendedName>
    <alternativeName>
        <fullName evidence="9">D-glutamic acid-adding enzyme</fullName>
    </alternativeName>
    <alternativeName>
        <fullName evidence="9">UDP-N-acetylmuramoyl-L-alanyl-D-glutamate synthetase</fullName>
    </alternativeName>
</protein>
<gene>
    <name evidence="9 13" type="primary">murD</name>
    <name evidence="13" type="ORF">HMPREF0762_00542</name>
</gene>
<dbReference type="InterPro" id="IPR005762">
    <property type="entry name" value="MurD"/>
</dbReference>
<dbReference type="RefSeq" id="WP_006361796.1">
    <property type="nucleotide sequence ID" value="NZ_GG700630.1"/>
</dbReference>
<keyword evidence="7 9" id="KW-0067">ATP-binding</keyword>
<evidence type="ECO:0000256" key="10">
    <source>
        <dbReference type="RuleBase" id="RU003664"/>
    </source>
</evidence>
<dbReference type="Gene3D" id="3.40.50.720">
    <property type="entry name" value="NAD(P)-binding Rossmann-like Domain"/>
    <property type="match status" value="1"/>
</dbReference>
<comment type="similarity">
    <text evidence="9">Belongs to the MurCDEF family.</text>
</comment>
<evidence type="ECO:0000313" key="14">
    <source>
        <dbReference type="Proteomes" id="UP000006001"/>
    </source>
</evidence>
<evidence type="ECO:0000256" key="6">
    <source>
        <dbReference type="ARBA" id="ARBA00022741"/>
    </source>
</evidence>
<dbReference type="EMBL" id="ACUX02000005">
    <property type="protein sequence ID" value="EEZ61905.1"/>
    <property type="molecule type" value="Genomic_DNA"/>
</dbReference>
<keyword evidence="3 9" id="KW-0963">Cytoplasm</keyword>
<comment type="subcellular location">
    <subcellularLocation>
        <location evidence="1 9 10">Cytoplasm</location>
    </subcellularLocation>
</comment>
<dbReference type="AlphaFoldDB" id="D0WF35"/>
<dbReference type="NCBIfam" id="TIGR01087">
    <property type="entry name" value="murD"/>
    <property type="match status" value="1"/>
</dbReference>
<comment type="catalytic activity">
    <reaction evidence="9 10">
        <text>UDP-N-acetyl-alpha-D-muramoyl-L-alanine + D-glutamate + ATP = UDP-N-acetyl-alpha-D-muramoyl-L-alanyl-D-glutamate + ADP + phosphate + H(+)</text>
        <dbReference type="Rhea" id="RHEA:16429"/>
        <dbReference type="ChEBI" id="CHEBI:15378"/>
        <dbReference type="ChEBI" id="CHEBI:29986"/>
        <dbReference type="ChEBI" id="CHEBI:30616"/>
        <dbReference type="ChEBI" id="CHEBI:43474"/>
        <dbReference type="ChEBI" id="CHEBI:83898"/>
        <dbReference type="ChEBI" id="CHEBI:83900"/>
        <dbReference type="ChEBI" id="CHEBI:456216"/>
        <dbReference type="EC" id="6.3.2.9"/>
    </reaction>
</comment>
<dbReference type="GO" id="GO:0009252">
    <property type="term" value="P:peptidoglycan biosynthetic process"/>
    <property type="evidence" value="ECO:0007669"/>
    <property type="project" value="UniProtKB-UniRule"/>
</dbReference>
<name>D0WF35_SLAES</name>
<feature type="domain" description="Mur ligase central" evidence="12">
    <location>
        <begin position="130"/>
        <end position="324"/>
    </location>
</feature>
<dbReference type="SUPFAM" id="SSF53244">
    <property type="entry name" value="MurD-like peptide ligases, peptide-binding domain"/>
    <property type="match status" value="1"/>
</dbReference>
<dbReference type="InterPro" id="IPR004101">
    <property type="entry name" value="Mur_ligase_C"/>
</dbReference>
<dbReference type="InterPro" id="IPR036565">
    <property type="entry name" value="Mur-like_cat_sf"/>
</dbReference>
<dbReference type="STRING" id="649764.HMPREF0762_00542"/>
<feature type="domain" description="Mur ligase C-terminal" evidence="11">
    <location>
        <begin position="346"/>
        <end position="460"/>
    </location>
</feature>
<accession>D0WF35</accession>
<dbReference type="Pfam" id="PF08245">
    <property type="entry name" value="Mur_ligase_M"/>
    <property type="match status" value="1"/>
</dbReference>
<dbReference type="SUPFAM" id="SSF53623">
    <property type="entry name" value="MurD-like peptide ligases, catalytic domain"/>
    <property type="match status" value="1"/>
</dbReference>
<evidence type="ECO:0000256" key="2">
    <source>
        <dbReference type="ARBA" id="ARBA00004752"/>
    </source>
</evidence>
<dbReference type="HAMAP" id="MF_00639">
    <property type="entry name" value="MurD"/>
    <property type="match status" value="1"/>
</dbReference>
<dbReference type="InterPro" id="IPR013221">
    <property type="entry name" value="Mur_ligase_cen"/>
</dbReference>
<reference evidence="13" key="1">
    <citation type="submission" date="2009-10" db="EMBL/GenBank/DDBJ databases">
        <authorList>
            <person name="Weinstock G."/>
            <person name="Sodergren E."/>
            <person name="Clifton S."/>
            <person name="Fulton L."/>
            <person name="Fulton B."/>
            <person name="Courtney L."/>
            <person name="Fronick C."/>
            <person name="Harrison M."/>
            <person name="Strong C."/>
            <person name="Farmer C."/>
            <person name="Delahaunty K."/>
            <person name="Markovic C."/>
            <person name="Hall O."/>
            <person name="Minx P."/>
            <person name="Tomlinson C."/>
            <person name="Mitreva M."/>
            <person name="Nelson J."/>
            <person name="Hou S."/>
            <person name="Wollam A."/>
            <person name="Pepin K.H."/>
            <person name="Johnson M."/>
            <person name="Bhonagiri V."/>
            <person name="Nash W.E."/>
            <person name="Warren W."/>
            <person name="Chinwalla A."/>
            <person name="Mardis E.R."/>
            <person name="Wilson R.K."/>
        </authorList>
    </citation>
    <scope>NUCLEOTIDE SEQUENCE [LARGE SCALE GENOMIC DNA]</scope>
    <source>
        <strain evidence="13">ATCC 700122</strain>
    </source>
</reference>
<dbReference type="GO" id="GO:0051301">
    <property type="term" value="P:cell division"/>
    <property type="evidence" value="ECO:0007669"/>
    <property type="project" value="UniProtKB-KW"/>
</dbReference>
<dbReference type="UniPathway" id="UPA00219"/>
<dbReference type="GO" id="GO:0071555">
    <property type="term" value="P:cell wall organization"/>
    <property type="evidence" value="ECO:0007669"/>
    <property type="project" value="UniProtKB-KW"/>
</dbReference>
<dbReference type="InterPro" id="IPR036615">
    <property type="entry name" value="Mur_ligase_C_dom_sf"/>
</dbReference>
<keyword evidence="6 9" id="KW-0547">Nucleotide-binding</keyword>
<comment type="pathway">
    <text evidence="2 9 10">Cell wall biogenesis; peptidoglycan biosynthesis.</text>
</comment>
<evidence type="ECO:0000256" key="3">
    <source>
        <dbReference type="ARBA" id="ARBA00022490"/>
    </source>
</evidence>
<dbReference type="Gene3D" id="3.40.1190.10">
    <property type="entry name" value="Mur-like, catalytic domain"/>
    <property type="match status" value="1"/>
</dbReference>
<comment type="caution">
    <text evidence="13">The sequence shown here is derived from an EMBL/GenBank/DDBJ whole genome shotgun (WGS) entry which is preliminary data.</text>
</comment>
<evidence type="ECO:0000256" key="9">
    <source>
        <dbReference type="HAMAP-Rule" id="MF_00639"/>
    </source>
</evidence>
<dbReference type="InterPro" id="IPR018109">
    <property type="entry name" value="Folylpolyglutamate_synth_CS"/>
</dbReference>
<comment type="function">
    <text evidence="9 10">Cell wall formation. Catalyzes the addition of glutamate to the nucleotide precursor UDP-N-acetylmuramoyl-L-alanine (UMA).</text>
</comment>
<dbReference type="GeneID" id="85007162"/>
<dbReference type="GO" id="GO:0008764">
    <property type="term" value="F:UDP-N-acetylmuramoylalanine-D-glutamate ligase activity"/>
    <property type="evidence" value="ECO:0007669"/>
    <property type="project" value="UniProtKB-UniRule"/>
</dbReference>
<evidence type="ECO:0000313" key="13">
    <source>
        <dbReference type="EMBL" id="EEZ61905.1"/>
    </source>
</evidence>
<keyword evidence="5 9" id="KW-0132">Cell division</keyword>
<evidence type="ECO:0000256" key="5">
    <source>
        <dbReference type="ARBA" id="ARBA00022618"/>
    </source>
</evidence>
<sequence>MSMDGRYIEGRKAAPADLGDVLVLGFGKSGRAVCTYCLDRLGGRVKSLTVAAGDRDDDAMPFANACMERGARVVFDTFTFDERYDICIASPGISQFSRFYENAQAASSEIVSEVEFAWRESRSDSRWVAITGTNGKTTTTTLTKLIVDEAGLSAVAVGNIGDTCIEAVAADAADVFVTEASSFQLASTVLFAPDAAVLLNITPDHLYWHMTFEAYVAAKKRVYANLAATAGVLAIDAVTDVSRACVKELASDPARGFSYVPLGCAAGLGSSMKDACGSENATFVHDGMLRICLGDEAIDLVSIDELGIKGDHNASNALAASCAALALGIEPETIRRALRAFSPLEHRMEPCGAVAGVACVNDSKATNVDATLKAFASFRGPSSLFLLGGHDKGTDLSPLVEAAKDGCKAVVCFGAAGRRFYDAFDGSGVRRVLVEHMEDAFDAALGLAVPGDTVVLSPACSSFDEFDSFEHRGRVFKQLVAFRAGRG</sequence>
<keyword evidence="4 9" id="KW-0436">Ligase</keyword>
<evidence type="ECO:0000256" key="1">
    <source>
        <dbReference type="ARBA" id="ARBA00004496"/>
    </source>
</evidence>
<dbReference type="PANTHER" id="PTHR43692">
    <property type="entry name" value="UDP-N-ACETYLMURAMOYLALANINE--D-GLUTAMATE LIGASE"/>
    <property type="match status" value="1"/>
</dbReference>
<dbReference type="PANTHER" id="PTHR43692:SF1">
    <property type="entry name" value="UDP-N-ACETYLMURAMOYLALANINE--D-GLUTAMATE LIGASE"/>
    <property type="match status" value="1"/>
</dbReference>
<evidence type="ECO:0000256" key="4">
    <source>
        <dbReference type="ARBA" id="ARBA00022598"/>
    </source>
</evidence>
<evidence type="ECO:0000259" key="11">
    <source>
        <dbReference type="Pfam" id="PF02875"/>
    </source>
</evidence>
<evidence type="ECO:0000259" key="12">
    <source>
        <dbReference type="Pfam" id="PF08245"/>
    </source>
</evidence>
<keyword evidence="9 10" id="KW-0573">Peptidoglycan synthesis</keyword>
<dbReference type="Proteomes" id="UP000006001">
    <property type="component" value="Unassembled WGS sequence"/>
</dbReference>
<dbReference type="eggNOG" id="COG0771">
    <property type="taxonomic scope" value="Bacteria"/>
</dbReference>
<dbReference type="GO" id="GO:0008360">
    <property type="term" value="P:regulation of cell shape"/>
    <property type="evidence" value="ECO:0007669"/>
    <property type="project" value="UniProtKB-KW"/>
</dbReference>
<keyword evidence="9 10" id="KW-0133">Cell shape</keyword>
<dbReference type="GO" id="GO:0004326">
    <property type="term" value="F:tetrahydrofolylpolyglutamate synthase activity"/>
    <property type="evidence" value="ECO:0007669"/>
    <property type="project" value="InterPro"/>
</dbReference>
<dbReference type="Pfam" id="PF02875">
    <property type="entry name" value="Mur_ligase_C"/>
    <property type="match status" value="1"/>
</dbReference>
<keyword evidence="9 10" id="KW-0961">Cell wall biogenesis/degradation</keyword>
<keyword evidence="8 9" id="KW-0131">Cell cycle</keyword>
<proteinExistence type="inferred from homology"/>
<dbReference type="GO" id="GO:0005524">
    <property type="term" value="F:ATP binding"/>
    <property type="evidence" value="ECO:0007669"/>
    <property type="project" value="UniProtKB-UniRule"/>
</dbReference>
<dbReference type="PROSITE" id="PS01011">
    <property type="entry name" value="FOLYLPOLYGLU_SYNT_1"/>
    <property type="match status" value="1"/>
</dbReference>
<keyword evidence="14" id="KW-1185">Reference proteome</keyword>
<dbReference type="GO" id="GO:0005737">
    <property type="term" value="C:cytoplasm"/>
    <property type="evidence" value="ECO:0007669"/>
    <property type="project" value="UniProtKB-SubCell"/>
</dbReference>
<dbReference type="EC" id="6.3.2.9" evidence="9 10"/>
<evidence type="ECO:0000256" key="7">
    <source>
        <dbReference type="ARBA" id="ARBA00022840"/>
    </source>
</evidence>
<dbReference type="Gene3D" id="3.90.190.20">
    <property type="entry name" value="Mur ligase, C-terminal domain"/>
    <property type="match status" value="1"/>
</dbReference>